<name>A0ABW6XL95_9ACTN</name>
<sequence>MSFGTHARRVRDERAAPARRHRALRCAVAEYGPLGFHATWAYLTATAVPAPDLRRDTAALLRALGTLEASRAVRIEETAAFAARRRVEKAAGVRTPRGGDPLAPTWRPRWPGGPSRLGLVAAVANRRAAFLEVPHPDPSLLPDGLGHRLADLRGRLDACAADWLTALGRPDGPARDEPAGIAAGIHRHLTPGYGPLNVPLLQWLRFAELLDYAVKATAVPHTR</sequence>
<evidence type="ECO:0000313" key="1">
    <source>
        <dbReference type="EMBL" id="MFF5918239.1"/>
    </source>
</evidence>
<dbReference type="Proteomes" id="UP001602370">
    <property type="component" value="Unassembled WGS sequence"/>
</dbReference>
<comment type="caution">
    <text evidence="1">The sequence shown here is derived from an EMBL/GenBank/DDBJ whole genome shotgun (WGS) entry which is preliminary data.</text>
</comment>
<reference evidence="1 2" key="1">
    <citation type="submission" date="2024-10" db="EMBL/GenBank/DDBJ databases">
        <title>The Natural Products Discovery Center: Release of the First 8490 Sequenced Strains for Exploring Actinobacteria Biosynthetic Diversity.</title>
        <authorList>
            <person name="Kalkreuter E."/>
            <person name="Kautsar S.A."/>
            <person name="Yang D."/>
            <person name="Bader C.D."/>
            <person name="Teijaro C.N."/>
            <person name="Fluegel L."/>
            <person name="Davis C.M."/>
            <person name="Simpson J.R."/>
            <person name="Lauterbach L."/>
            <person name="Steele A.D."/>
            <person name="Gui C."/>
            <person name="Meng S."/>
            <person name="Li G."/>
            <person name="Viehrig K."/>
            <person name="Ye F."/>
            <person name="Su P."/>
            <person name="Kiefer A.F."/>
            <person name="Nichols A."/>
            <person name="Cepeda A.J."/>
            <person name="Yan W."/>
            <person name="Fan B."/>
            <person name="Jiang Y."/>
            <person name="Adhikari A."/>
            <person name="Zheng C.-J."/>
            <person name="Schuster L."/>
            <person name="Cowan T.M."/>
            <person name="Smanski M.J."/>
            <person name="Chevrette M.G."/>
            <person name="De Carvalho L.P.S."/>
            <person name="Shen B."/>
        </authorList>
    </citation>
    <scope>NUCLEOTIDE SEQUENCE [LARGE SCALE GENOMIC DNA]</scope>
    <source>
        <strain evidence="1 2">NPDC012605</strain>
    </source>
</reference>
<accession>A0ABW6XL95</accession>
<gene>
    <name evidence="1" type="ORF">ACFY8C_07830</name>
</gene>
<keyword evidence="2" id="KW-1185">Reference proteome</keyword>
<proteinExistence type="predicted"/>
<organism evidence="1 2">
    <name type="scientific">Streptomyces flavochromogenes</name>
    <dbReference type="NCBI Taxonomy" id="68199"/>
    <lineage>
        <taxon>Bacteria</taxon>
        <taxon>Bacillati</taxon>
        <taxon>Actinomycetota</taxon>
        <taxon>Actinomycetes</taxon>
        <taxon>Kitasatosporales</taxon>
        <taxon>Streptomycetaceae</taxon>
        <taxon>Streptomyces</taxon>
    </lineage>
</organism>
<dbReference type="EMBL" id="JBIBDZ010000002">
    <property type="protein sequence ID" value="MFF5918239.1"/>
    <property type="molecule type" value="Genomic_DNA"/>
</dbReference>
<dbReference type="RefSeq" id="WP_388305791.1">
    <property type="nucleotide sequence ID" value="NZ_JBIBDZ010000002.1"/>
</dbReference>
<evidence type="ECO:0000313" key="2">
    <source>
        <dbReference type="Proteomes" id="UP001602370"/>
    </source>
</evidence>
<protein>
    <submittedName>
        <fullName evidence="1">Uncharacterized protein</fullName>
    </submittedName>
</protein>